<protein>
    <submittedName>
        <fullName evidence="2">EF-hand domain-containing protein</fullName>
    </submittedName>
</protein>
<dbReference type="OrthoDB" id="5794356at2759"/>
<dbReference type="AlphaFoldDB" id="A0A7I4YY00"/>
<dbReference type="PANTHER" id="PTHR46238">
    <property type="entry name" value="REVERSE TRANSCRIPTASE DOMAIN-CONTAINING PROTEIN"/>
    <property type="match status" value="1"/>
</dbReference>
<dbReference type="WBParaSite" id="HCON_00147550-00001">
    <property type="protein sequence ID" value="HCON_00147550-00001"/>
    <property type="gene ID" value="HCON_00147550"/>
</dbReference>
<keyword evidence="1" id="KW-1185">Reference proteome</keyword>
<name>A0A7I4YY00_HAECO</name>
<evidence type="ECO:0000313" key="2">
    <source>
        <dbReference type="WBParaSite" id="HCON_00147550-00001"/>
    </source>
</evidence>
<accession>A0A7I4YY00</accession>
<reference evidence="2" key="1">
    <citation type="submission" date="2020-12" db="UniProtKB">
        <authorList>
            <consortium name="WormBaseParasite"/>
        </authorList>
    </citation>
    <scope>IDENTIFICATION</scope>
    <source>
        <strain evidence="2">MHco3</strain>
    </source>
</reference>
<sequence length="99" mass="11991">MLRWACGWTRLDRIRNEDVRLAMQTAPVQLIMRERHLRWFGHVLRRPQNHPTRVSMEFEAQGRRRRETPEKRWLDVIKKGVAEAKIMQKMLWIDRSGDG</sequence>
<dbReference type="PANTHER" id="PTHR46238:SF8">
    <property type="entry name" value="ENDONUCLEASE_EXONUCLEASE_PHOSPHATASE DOMAIN-CONTAINING PROTEIN"/>
    <property type="match status" value="1"/>
</dbReference>
<proteinExistence type="predicted"/>
<dbReference type="Proteomes" id="UP000025227">
    <property type="component" value="Unplaced"/>
</dbReference>
<organism evidence="1 2">
    <name type="scientific">Haemonchus contortus</name>
    <name type="common">Barber pole worm</name>
    <dbReference type="NCBI Taxonomy" id="6289"/>
    <lineage>
        <taxon>Eukaryota</taxon>
        <taxon>Metazoa</taxon>
        <taxon>Ecdysozoa</taxon>
        <taxon>Nematoda</taxon>
        <taxon>Chromadorea</taxon>
        <taxon>Rhabditida</taxon>
        <taxon>Rhabditina</taxon>
        <taxon>Rhabditomorpha</taxon>
        <taxon>Strongyloidea</taxon>
        <taxon>Trichostrongylidae</taxon>
        <taxon>Haemonchus</taxon>
    </lineage>
</organism>
<evidence type="ECO:0000313" key="1">
    <source>
        <dbReference type="Proteomes" id="UP000025227"/>
    </source>
</evidence>